<feature type="domain" description="Dermonecrotic toxin N-terminal" evidence="1">
    <location>
        <begin position="402"/>
        <end position="638"/>
    </location>
</feature>
<sequence length="1577" mass="177757">MTTPAVVPAPVFDRSDLLRQTLTRQFATRPTLYHVVSEQLNGALKKTLPDPGSPLDLDRVYIVWTIDAAEQPLTPPRYRLLLDAMLEHIALGTPLNYGYYEPEQCFLALLAEGATPAGSWASLASLASLASMRAVEMSMRDVQRQWPRAFQEALIAYWNQPVTGYRSRVHWLQVFLADNLRVAVNTTAGLDPEQIEAVRKVLNYPVLVDRLQGYAPSEQPRVYFAQLEVRSGKWLHRHAVADLLVSYSRNGSEQLLRCTPSGQITAFATVEALTRQLGHELNQRYVIDAVTCKRFEPMVDALHVQAMIVLNTQLEALAAIRQAMPGDGRSLARLERHVRAVTDPVSLFETFQAAPSGHLLPVFNALPDWLKHASQTDRAAYRRHVIALADVTRHARGRTFNEGIPDLHTYAAQALHRQMREDQPQAPGYDPDEIELQFKVASGPLGTIGTVQTRTYSLTELALENLIGFPSARMTLRHTRNQLIQDWWLTPEYIKSLIQRVNIGEAYPALIKQWLLDDPQEAQRREVLYAEQLRVTLPMRALEMKLQGRGSITQWGYRCLAALMQRDPAARLLDGQRVGIRALGLVQTPRSVPDFVRNMYVIGPVDDLEGPCVLYRPLLKEMLIEFPSALALVQGLIQAGELRDSVLEWLPGDLKSVYAQGVMNPSNHLTASSALLFAQPLHRHFEHDLFRESAMTLVQLADRQSVSNAESRWATLKQGGWLLLNTVLPLIRGPVAIFGWLLLTVSALKNDIAALRGDDERLKAPAIIDVLFNIAVVLLHGGQMGTQTPACEQVADESLAPLIPVDAGPPLRAPDDEPAPAALAVSEGAVYFPGVAVGNQHTELDFSWFSTPRIDFSEFQLTWLDRNRGSALGPALPVAYGPYRGLYVVNGKWHALVRGFSYQVSLEDDGVVVVSPQDERDTGPWLRHDADGNWDFDTGLRLRGGGPKKRQEAQARAEQRKQRIKELDAAFAALGERESELFQQLTDERLRLYEALQGEASQRFSYLEKTLRLKRLRTLVEKASAEYQVELDHFIERHALQPRPNDHVVLSRFYNLLFRHSVDLLYVQTQLIQGIKSLYPEFAVVEHKEMSTVDAERYITFKRALLAHQQTFFNDFQAQTRNLEAMRGVPRVGHRLARELETSAATSSRDDGAVRRTSDIDFLNLQLGLLLDLTPKTVFSETWHNLADIISPLTYTASAHAELVDTELFSHDERMEVLEDIGQRYAGAQDALSILNMELGDQLNPADYQRLMGVLEQLVTRLEQQLAEEARLENQWLPEQPRPSRKSQGSKRIIRTRKQGILIGVARARASEREPLIVDVGEPAAGSTQTQPGTAESGLPTLTFRQSEADRWEAVERPVEAGTARPLATIRNRCNELLGKVDEKIQRVRGYARHSRFALELEEILEREALKLDALSREIEAGFELEPVQDKPRPGTPQSLHKRLREGARKLREQALWILKSLPPTEPVVEYLLEKGEVHIVKTGPRIQMQGERQDFVQEYEIRNRLGQVQWYAHVHYHSLTDPADTPNVAHFKLKSQRRVSQASLDAKARPGVKAERVHYGKISARMLARRFLSLSD</sequence>
<gene>
    <name evidence="3" type="ORF">SAMN04490203_2093</name>
    <name evidence="2" type="ORF">TU78_09085</name>
</gene>
<dbReference type="STRING" id="47884.SAMN04490203_2093"/>
<organism evidence="2 4">
    <name type="scientific">Pseudomonas taetrolens</name>
    <dbReference type="NCBI Taxonomy" id="47884"/>
    <lineage>
        <taxon>Bacteria</taxon>
        <taxon>Pseudomonadati</taxon>
        <taxon>Pseudomonadota</taxon>
        <taxon>Gammaproteobacteria</taxon>
        <taxon>Pseudomonadales</taxon>
        <taxon>Pseudomonadaceae</taxon>
        <taxon>Pseudomonas</taxon>
    </lineage>
</organism>
<evidence type="ECO:0000313" key="3">
    <source>
        <dbReference type="EMBL" id="SEC26492.1"/>
    </source>
</evidence>
<dbReference type="Proteomes" id="UP000036395">
    <property type="component" value="Unassembled WGS sequence"/>
</dbReference>
<dbReference type="Proteomes" id="UP000183155">
    <property type="component" value="Unassembled WGS sequence"/>
</dbReference>
<dbReference type="EMBL" id="JYLA01000003">
    <property type="protein sequence ID" value="KMM85485.1"/>
    <property type="molecule type" value="Genomic_DNA"/>
</dbReference>
<reference evidence="3 5" key="2">
    <citation type="submission" date="2016-10" db="EMBL/GenBank/DDBJ databases">
        <authorList>
            <person name="Varghese N."/>
            <person name="Submissions S."/>
        </authorList>
    </citation>
    <scope>NUCLEOTIDE SEQUENCE [LARGE SCALE GENOMIC DNA]</scope>
    <source>
        <strain evidence="3 5">BS3652</strain>
    </source>
</reference>
<evidence type="ECO:0000313" key="4">
    <source>
        <dbReference type="Proteomes" id="UP000036395"/>
    </source>
</evidence>
<evidence type="ECO:0000259" key="1">
    <source>
        <dbReference type="Pfam" id="PF20178"/>
    </source>
</evidence>
<comment type="caution">
    <text evidence="2">The sequence shown here is derived from an EMBL/GenBank/DDBJ whole genome shotgun (WGS) entry which is preliminary data.</text>
</comment>
<dbReference type="OrthoDB" id="7003488at2"/>
<dbReference type="PATRIC" id="fig|47884.3.peg.2244"/>
<keyword evidence="5" id="KW-1185">Reference proteome</keyword>
<reference evidence="2 4" key="1">
    <citation type="submission" date="2015-02" db="EMBL/GenBank/DDBJ databases">
        <title>Pseudomonas helleri sp. nov. and Pseudomonas weihenstephanensis sp. nov., isolated from raw cows milk.</title>
        <authorList>
            <person name="von Neubeck M."/>
            <person name="Huptas C."/>
            <person name="Wenning M."/>
            <person name="Scherer S."/>
        </authorList>
    </citation>
    <scope>NUCLEOTIDE SEQUENCE [LARGE SCALE GENOMIC DNA]</scope>
    <source>
        <strain evidence="2 4">DSM 21104</strain>
    </source>
</reference>
<evidence type="ECO:0000313" key="2">
    <source>
        <dbReference type="EMBL" id="KMM85485.1"/>
    </source>
</evidence>
<accession>A0A0J6GUX3</accession>
<dbReference type="Pfam" id="PF20178">
    <property type="entry name" value="ToxA_N"/>
    <property type="match status" value="1"/>
</dbReference>
<name>A0A0J6GUX3_PSETA</name>
<dbReference type="RefSeq" id="WP_048380342.1">
    <property type="nucleotide sequence ID" value="NZ_FNRS01000001.1"/>
</dbReference>
<dbReference type="EMBL" id="FNRS01000001">
    <property type="protein sequence ID" value="SEC26492.1"/>
    <property type="molecule type" value="Genomic_DNA"/>
</dbReference>
<proteinExistence type="predicted"/>
<protein>
    <recommendedName>
        <fullName evidence="1">Dermonecrotic toxin N-terminal domain-containing protein</fullName>
    </recommendedName>
</protein>
<dbReference type="InterPro" id="IPR046673">
    <property type="entry name" value="ToxA_N"/>
</dbReference>
<evidence type="ECO:0000313" key="5">
    <source>
        <dbReference type="Proteomes" id="UP000183155"/>
    </source>
</evidence>